<dbReference type="EMBL" id="BDIP01008049">
    <property type="protein sequence ID" value="GIQ91626.1"/>
    <property type="molecule type" value="Genomic_DNA"/>
</dbReference>
<evidence type="ECO:0000313" key="1">
    <source>
        <dbReference type="EMBL" id="GIQ91626.1"/>
    </source>
</evidence>
<evidence type="ECO:0000313" key="2">
    <source>
        <dbReference type="Proteomes" id="UP000265618"/>
    </source>
</evidence>
<gene>
    <name evidence="1" type="ORF">KIPB_014969</name>
</gene>
<protein>
    <submittedName>
        <fullName evidence="1">Uncharacterized protein</fullName>
    </submittedName>
</protein>
<feature type="non-terminal residue" evidence="1">
    <location>
        <position position="1"/>
    </location>
</feature>
<reference evidence="1 2" key="1">
    <citation type="journal article" date="2018" name="PLoS ONE">
        <title>The draft genome of Kipferlia bialata reveals reductive genome evolution in fornicate parasites.</title>
        <authorList>
            <person name="Tanifuji G."/>
            <person name="Takabayashi S."/>
            <person name="Kume K."/>
            <person name="Takagi M."/>
            <person name="Nakayama T."/>
            <person name="Kamikawa R."/>
            <person name="Inagaki Y."/>
            <person name="Hashimoto T."/>
        </authorList>
    </citation>
    <scope>NUCLEOTIDE SEQUENCE [LARGE SCALE GENOMIC DNA]</scope>
    <source>
        <strain evidence="1">NY0173</strain>
    </source>
</reference>
<accession>A0A9K3DBF1</accession>
<comment type="caution">
    <text evidence="1">The sequence shown here is derived from an EMBL/GenBank/DDBJ whole genome shotgun (WGS) entry which is preliminary data.</text>
</comment>
<dbReference type="AlphaFoldDB" id="A0A9K3DBF1"/>
<sequence>SIISSVFLKDWKNVSHLSRAHLDSCVEYECLEDSSLVNVITYI</sequence>
<dbReference type="Proteomes" id="UP000265618">
    <property type="component" value="Unassembled WGS sequence"/>
</dbReference>
<name>A0A9K3DBF1_9EUKA</name>
<organism evidence="1 2">
    <name type="scientific">Kipferlia bialata</name>
    <dbReference type="NCBI Taxonomy" id="797122"/>
    <lineage>
        <taxon>Eukaryota</taxon>
        <taxon>Metamonada</taxon>
        <taxon>Carpediemonas-like organisms</taxon>
        <taxon>Kipferlia</taxon>
    </lineage>
</organism>
<proteinExistence type="predicted"/>
<keyword evidence="2" id="KW-1185">Reference proteome</keyword>